<protein>
    <submittedName>
        <fullName evidence="2">TadE family protein</fullName>
    </submittedName>
</protein>
<dbReference type="EMBL" id="DXAM01000053">
    <property type="protein sequence ID" value="HJA04020.1"/>
    <property type="molecule type" value="Genomic_DNA"/>
</dbReference>
<proteinExistence type="predicted"/>
<keyword evidence="1" id="KW-0472">Membrane</keyword>
<comment type="caution">
    <text evidence="2">The sequence shown here is derived from an EMBL/GenBank/DDBJ whole genome shotgun (WGS) entry which is preliminary data.</text>
</comment>
<evidence type="ECO:0000313" key="3">
    <source>
        <dbReference type="Proteomes" id="UP000824220"/>
    </source>
</evidence>
<dbReference type="AlphaFoldDB" id="A0A9D2KGJ2"/>
<reference evidence="2" key="2">
    <citation type="submission" date="2021-04" db="EMBL/GenBank/DDBJ databases">
        <authorList>
            <person name="Gilroy R."/>
        </authorList>
    </citation>
    <scope>NUCLEOTIDE SEQUENCE</scope>
    <source>
        <strain evidence="2">ChiHjej8B7-3636</strain>
    </source>
</reference>
<accession>A0A9D2KGJ2</accession>
<keyword evidence="1" id="KW-1133">Transmembrane helix</keyword>
<gene>
    <name evidence="2" type="ORF">H9800_04090</name>
</gene>
<dbReference type="Proteomes" id="UP000824220">
    <property type="component" value="Unassembled WGS sequence"/>
</dbReference>
<evidence type="ECO:0000256" key="1">
    <source>
        <dbReference type="SAM" id="Phobius"/>
    </source>
</evidence>
<name>A0A9D2KGJ2_9MICO</name>
<organism evidence="2 3">
    <name type="scientific">Candidatus Microbacterium stercoravium</name>
    <dbReference type="NCBI Taxonomy" id="2838697"/>
    <lineage>
        <taxon>Bacteria</taxon>
        <taxon>Bacillati</taxon>
        <taxon>Actinomycetota</taxon>
        <taxon>Actinomycetes</taxon>
        <taxon>Micrococcales</taxon>
        <taxon>Microbacteriaceae</taxon>
        <taxon>Microbacterium</taxon>
    </lineage>
</organism>
<evidence type="ECO:0000313" key="2">
    <source>
        <dbReference type="EMBL" id="HJA04020.1"/>
    </source>
</evidence>
<feature type="transmembrane region" description="Helical" evidence="1">
    <location>
        <begin position="20"/>
        <end position="39"/>
    </location>
</feature>
<keyword evidence="1" id="KW-0812">Transmembrane</keyword>
<reference evidence="2" key="1">
    <citation type="journal article" date="2021" name="PeerJ">
        <title>Extensive microbial diversity within the chicken gut microbiome revealed by metagenomics and culture.</title>
        <authorList>
            <person name="Gilroy R."/>
            <person name="Ravi A."/>
            <person name="Getino M."/>
            <person name="Pursley I."/>
            <person name="Horton D.L."/>
            <person name="Alikhan N.F."/>
            <person name="Baker D."/>
            <person name="Gharbi K."/>
            <person name="Hall N."/>
            <person name="Watson M."/>
            <person name="Adriaenssens E.M."/>
            <person name="Foster-Nyarko E."/>
            <person name="Jarju S."/>
            <person name="Secka A."/>
            <person name="Antonio M."/>
            <person name="Oren A."/>
            <person name="Chaudhuri R.R."/>
            <person name="La Ragione R."/>
            <person name="Hildebrand F."/>
            <person name="Pallen M.J."/>
        </authorList>
    </citation>
    <scope>NUCLEOTIDE SEQUENCE</scope>
    <source>
        <strain evidence="2">ChiHjej8B7-3636</strain>
    </source>
</reference>
<sequence>MLPWRPSDDERGSASLEFIVAGLLLLVPIVYLILALGAVQNAALGTEATARFVARTIATGDQASAGVVRDSVAAGYGLDPGALAIRVDCVPATGACPTAGATVVVTVSDTVPLPFMPDLFGLAEATAIPVDATGTYRVERLSE</sequence>